<feature type="domain" description="Disease resistance R13L4/SHOC-2-like LRR" evidence="2">
    <location>
        <begin position="1"/>
        <end position="106"/>
    </location>
</feature>
<proteinExistence type="predicted"/>
<dbReference type="SUPFAM" id="SSF52058">
    <property type="entry name" value="L domain-like"/>
    <property type="match status" value="1"/>
</dbReference>
<dbReference type="SMR" id="A0A0R0K7Q3"/>
<dbReference type="AlphaFoldDB" id="A0A0R0K7Q3"/>
<dbReference type="Gene3D" id="3.80.10.10">
    <property type="entry name" value="Ribonuclease Inhibitor"/>
    <property type="match status" value="1"/>
</dbReference>
<keyword evidence="1" id="KW-0677">Repeat</keyword>
<organism evidence="3">
    <name type="scientific">Glycine max</name>
    <name type="common">Soybean</name>
    <name type="synonym">Glycine hispida</name>
    <dbReference type="NCBI Taxonomy" id="3847"/>
    <lineage>
        <taxon>Eukaryota</taxon>
        <taxon>Viridiplantae</taxon>
        <taxon>Streptophyta</taxon>
        <taxon>Embryophyta</taxon>
        <taxon>Tracheophyta</taxon>
        <taxon>Spermatophyta</taxon>
        <taxon>Magnoliopsida</taxon>
        <taxon>eudicotyledons</taxon>
        <taxon>Gunneridae</taxon>
        <taxon>Pentapetalae</taxon>
        <taxon>rosids</taxon>
        <taxon>fabids</taxon>
        <taxon>Fabales</taxon>
        <taxon>Fabaceae</taxon>
        <taxon>Papilionoideae</taxon>
        <taxon>50 kb inversion clade</taxon>
        <taxon>NPAAA clade</taxon>
        <taxon>indigoferoid/millettioid clade</taxon>
        <taxon>Phaseoleae</taxon>
        <taxon>Glycine</taxon>
        <taxon>Glycine subgen. Soja</taxon>
    </lineage>
</organism>
<dbReference type="InterPro" id="IPR055414">
    <property type="entry name" value="LRR_R13L4/SHOC2-like"/>
</dbReference>
<gene>
    <name evidence="3" type="ORF">GLYMA_04G125000</name>
</gene>
<dbReference type="OMA" id="NEQDYWI"/>
<reference evidence="4" key="2">
    <citation type="submission" date="2018-02" db="UniProtKB">
        <authorList>
            <consortium name="EnsemblPlants"/>
        </authorList>
    </citation>
    <scope>IDENTIFICATION</scope>
    <source>
        <strain evidence="4">Williams 82</strain>
    </source>
</reference>
<reference evidence="3 4" key="1">
    <citation type="journal article" date="2010" name="Nature">
        <title>Genome sequence of the palaeopolyploid soybean.</title>
        <authorList>
            <person name="Schmutz J."/>
            <person name="Cannon S.B."/>
            <person name="Schlueter J."/>
            <person name="Ma J."/>
            <person name="Mitros T."/>
            <person name="Nelson W."/>
            <person name="Hyten D.L."/>
            <person name="Song Q."/>
            <person name="Thelen J.J."/>
            <person name="Cheng J."/>
            <person name="Xu D."/>
            <person name="Hellsten U."/>
            <person name="May G.D."/>
            <person name="Yu Y."/>
            <person name="Sakurai T."/>
            <person name="Umezawa T."/>
            <person name="Bhattacharyya M.K."/>
            <person name="Sandhu D."/>
            <person name="Valliyodan B."/>
            <person name="Lindquist E."/>
            <person name="Peto M."/>
            <person name="Grant D."/>
            <person name="Shu S."/>
            <person name="Goodstein D."/>
            <person name="Barry K."/>
            <person name="Futrell-Griggs M."/>
            <person name="Abernathy B."/>
            <person name="Du J."/>
            <person name="Tian Z."/>
            <person name="Zhu L."/>
            <person name="Gill N."/>
            <person name="Joshi T."/>
            <person name="Libault M."/>
            <person name="Sethuraman A."/>
            <person name="Zhang X.-C."/>
            <person name="Shinozaki K."/>
            <person name="Nguyen H.T."/>
            <person name="Wing R.A."/>
            <person name="Cregan P."/>
            <person name="Specht J."/>
            <person name="Grimwood J."/>
            <person name="Rokhsar D."/>
            <person name="Stacey G."/>
            <person name="Shoemaker R.C."/>
            <person name="Jackson S.A."/>
        </authorList>
    </citation>
    <scope>NUCLEOTIDE SEQUENCE</scope>
    <source>
        <strain evidence="4">cv. Williams 82</strain>
        <tissue evidence="3">Callus</tissue>
    </source>
</reference>
<dbReference type="Proteomes" id="UP000008827">
    <property type="component" value="Chromosome 4"/>
</dbReference>
<evidence type="ECO:0000313" key="5">
    <source>
        <dbReference type="Proteomes" id="UP000008827"/>
    </source>
</evidence>
<dbReference type="Gramene" id="KRH62700">
    <property type="protein sequence ID" value="KRH62700"/>
    <property type="gene ID" value="GLYMA_04G125000"/>
</dbReference>
<name>A0A0R0K7Q3_SOYBN</name>
<accession>A0A0R0K7Q3</accession>
<keyword evidence="5" id="KW-1185">Reference proteome</keyword>
<evidence type="ECO:0000313" key="4">
    <source>
        <dbReference type="EnsemblPlants" id="KRH62700"/>
    </source>
</evidence>
<sequence length="183" mass="21382">MTRLESLDITAIYEDEIIGLNSISSISQLRRLKLKARLEKMPNWISKLDCLIYLMLALSNLKDDPLRWLDKLPHLLKLSLWDNAYDGEILHFQNRYSLPCLESFAIIKITHLKKVPSGIKALVNLKVLDFLNMPTEFVESVVLENEQDYWIINHVPLVVIRHWIDPKVNDFKVYTIHLSSKES</sequence>
<dbReference type="InParanoid" id="A0A0R0K7Q3"/>
<protein>
    <recommendedName>
        <fullName evidence="2">Disease resistance R13L4/SHOC-2-like LRR domain-containing protein</fullName>
    </recommendedName>
</protein>
<evidence type="ECO:0000259" key="2">
    <source>
        <dbReference type="Pfam" id="PF23598"/>
    </source>
</evidence>
<dbReference type="Pfam" id="PF23598">
    <property type="entry name" value="LRR_14"/>
    <property type="match status" value="1"/>
</dbReference>
<dbReference type="EnsemblPlants" id="KRH62700">
    <property type="protein sequence ID" value="KRH62700"/>
    <property type="gene ID" value="GLYMA_04G125000"/>
</dbReference>
<evidence type="ECO:0000256" key="1">
    <source>
        <dbReference type="ARBA" id="ARBA00022737"/>
    </source>
</evidence>
<reference evidence="3" key="3">
    <citation type="submission" date="2018-07" db="EMBL/GenBank/DDBJ databases">
        <title>WGS assembly of Glycine max.</title>
        <authorList>
            <person name="Schmutz J."/>
            <person name="Cannon S."/>
            <person name="Schlueter J."/>
            <person name="Ma J."/>
            <person name="Mitros T."/>
            <person name="Nelson W."/>
            <person name="Hyten D."/>
            <person name="Song Q."/>
            <person name="Thelen J."/>
            <person name="Cheng J."/>
            <person name="Xu D."/>
            <person name="Hellsten U."/>
            <person name="May G."/>
            <person name="Yu Y."/>
            <person name="Sakurai T."/>
            <person name="Umezawa T."/>
            <person name="Bhattacharyya M."/>
            <person name="Sandhu D."/>
            <person name="Valliyodan B."/>
            <person name="Lindquist E."/>
            <person name="Peto M."/>
            <person name="Grant D."/>
            <person name="Shu S."/>
            <person name="Goodstein D."/>
            <person name="Barry K."/>
            <person name="Futrell-Griggs M."/>
            <person name="Abernathy B."/>
            <person name="Du J."/>
            <person name="Tian Z."/>
            <person name="Zhu L."/>
            <person name="Gill N."/>
            <person name="Joshi T."/>
            <person name="Libault M."/>
            <person name="Sethuraman A."/>
            <person name="Zhang X."/>
            <person name="Shinozaki K."/>
            <person name="Nguyen H."/>
            <person name="Wing R."/>
            <person name="Cregan P."/>
            <person name="Specht J."/>
            <person name="Grimwood J."/>
            <person name="Rokhsar D."/>
            <person name="Stacey G."/>
            <person name="Shoemaker R."/>
            <person name="Jackson S."/>
        </authorList>
    </citation>
    <scope>NUCLEOTIDE SEQUENCE</scope>
    <source>
        <tissue evidence="3">Callus</tissue>
    </source>
</reference>
<dbReference type="EMBL" id="CM000837">
    <property type="protein sequence ID" value="KRH62700.1"/>
    <property type="molecule type" value="Genomic_DNA"/>
</dbReference>
<evidence type="ECO:0000313" key="3">
    <source>
        <dbReference type="EMBL" id="KRH62700.1"/>
    </source>
</evidence>
<dbReference type="InterPro" id="IPR032675">
    <property type="entry name" value="LRR_dom_sf"/>
</dbReference>